<gene>
    <name evidence="1" type="ORF">JHL16_12875</name>
</gene>
<protein>
    <submittedName>
        <fullName evidence="1">Aminotransferase class IV</fullName>
    </submittedName>
</protein>
<comment type="caution">
    <text evidence="1">The sequence shown here is derived from an EMBL/GenBank/DDBJ whole genome shotgun (WGS) entry which is preliminary data.</text>
</comment>
<name>A0ACC5R3U1_9HYPH</name>
<keyword evidence="2" id="KW-1185">Reference proteome</keyword>
<accession>A0ACC5R3U1</accession>
<dbReference type="Proteomes" id="UP000616151">
    <property type="component" value="Unassembled WGS sequence"/>
</dbReference>
<dbReference type="EMBL" id="JAENHL010000007">
    <property type="protein sequence ID" value="MBK1867242.1"/>
    <property type="molecule type" value="Genomic_DNA"/>
</dbReference>
<evidence type="ECO:0000313" key="2">
    <source>
        <dbReference type="Proteomes" id="UP000616151"/>
    </source>
</evidence>
<keyword evidence="1" id="KW-0808">Transferase</keyword>
<organism evidence="1 2">
    <name type="scientific">Taklimakanibacter albus</name>
    <dbReference type="NCBI Taxonomy" id="2800327"/>
    <lineage>
        <taxon>Bacteria</taxon>
        <taxon>Pseudomonadati</taxon>
        <taxon>Pseudomonadota</taxon>
        <taxon>Alphaproteobacteria</taxon>
        <taxon>Hyphomicrobiales</taxon>
        <taxon>Aestuariivirgaceae</taxon>
        <taxon>Taklimakanibacter</taxon>
    </lineage>
</organism>
<keyword evidence="1" id="KW-0032">Aminotransferase</keyword>
<reference evidence="1" key="1">
    <citation type="submission" date="2021-01" db="EMBL/GenBank/DDBJ databases">
        <authorList>
            <person name="Sun Q."/>
        </authorList>
    </citation>
    <scope>NUCLEOTIDE SEQUENCE</scope>
    <source>
        <strain evidence="1">YIM B02566</strain>
    </source>
</reference>
<proteinExistence type="predicted"/>
<sequence length="310" mass="34786">MTIIEKIEKDTRPVEDIPGVAFFNGKFVPVSEATVSVFDFGFTRSDVTYDVAHVWQGSFFRLEAHLDRFFASMDALRYKIPYSRDEVRTILMECVKRSGYRDAYVAMICTRGRPPVGSRDMRLCQNRFIAYSIPFVWLASPEKREKGLHVIIGSTFRIPPGSVDPKVKNFHHLDSVRSIWEAYDKGVDSVFLLDYDGNVTEGPGFNVFAVIGNKVVTPDAGVLEGVTRRTVLELAREQGFVAEERKLSAEELRGADEVFITSTGGGVMPVTRLDGRIYGNDRPGAVTSRLRDGYWARHGQGPDATPVEYN</sequence>
<evidence type="ECO:0000313" key="1">
    <source>
        <dbReference type="EMBL" id="MBK1867242.1"/>
    </source>
</evidence>